<dbReference type="Proteomes" id="UP001440612">
    <property type="component" value="Chromosome"/>
</dbReference>
<organism evidence="2 3">
    <name type="scientific">Yoonia phaeophyticola</name>
    <dbReference type="NCBI Taxonomy" id="3137369"/>
    <lineage>
        <taxon>Bacteria</taxon>
        <taxon>Pseudomonadati</taxon>
        <taxon>Pseudomonadota</taxon>
        <taxon>Alphaproteobacteria</taxon>
        <taxon>Rhodobacterales</taxon>
        <taxon>Paracoccaceae</taxon>
        <taxon>Yoonia</taxon>
    </lineage>
</organism>
<proteinExistence type="predicted"/>
<protein>
    <submittedName>
        <fullName evidence="2">AAA+ family ATPase</fullName>
    </submittedName>
</protein>
<gene>
    <name evidence="2" type="ORF">AABB29_08905</name>
</gene>
<feature type="signal peptide" evidence="1">
    <location>
        <begin position="1"/>
        <end position="20"/>
    </location>
</feature>
<keyword evidence="1" id="KW-0732">Signal</keyword>
<sequence>MKRLMILCFAAGICAAPVLAQDEEDDVSEGFDLMEEGAKLLMRGLMSEVAPAIDDLRSTLEEMGPELGTFITTMGPALSELLAEVDDFSHYAPPEFMPNGDIIMRRKPTAPLWMPEGETGEIEL</sequence>
<reference evidence="3" key="1">
    <citation type="submission" date="2024-04" db="EMBL/GenBank/DDBJ databases">
        <title>Phylogenomic analyses of a clade within the roseobacter group suggest taxonomic reassignments of species of the genera Aestuariivita, Citreicella, Loktanella, Nautella, Pelagibaca, Ruegeria, Thalassobius, Thiobacimonas and Tropicibacter, and the proposal o.</title>
        <authorList>
            <person name="Jeon C.O."/>
        </authorList>
    </citation>
    <scope>NUCLEOTIDE SEQUENCE [LARGE SCALE GENOMIC DNA]</scope>
    <source>
        <strain evidence="3">BS5-3</strain>
    </source>
</reference>
<keyword evidence="3" id="KW-1185">Reference proteome</keyword>
<evidence type="ECO:0000313" key="2">
    <source>
        <dbReference type="EMBL" id="WZC50709.1"/>
    </source>
</evidence>
<feature type="chain" id="PRO_5045545884" evidence="1">
    <location>
        <begin position="21"/>
        <end position="124"/>
    </location>
</feature>
<accession>A0ABZ2V968</accession>
<dbReference type="RefSeq" id="WP_341368810.1">
    <property type="nucleotide sequence ID" value="NZ_CP150951.2"/>
</dbReference>
<dbReference type="EMBL" id="CP150951">
    <property type="protein sequence ID" value="WZC50709.1"/>
    <property type="molecule type" value="Genomic_DNA"/>
</dbReference>
<evidence type="ECO:0000256" key="1">
    <source>
        <dbReference type="SAM" id="SignalP"/>
    </source>
</evidence>
<evidence type="ECO:0000313" key="3">
    <source>
        <dbReference type="Proteomes" id="UP001440612"/>
    </source>
</evidence>
<name>A0ABZ2V968_9RHOB</name>